<sequence length="231" mass="27636">MASYLFFHPERKCCKHGCINIYYDDFNGNQDPYIWNENFLHSFCKITDYSYNKRTDQDVIFWISIIEDEKVNRYRYICDLVFKVKKCCFWYKSIEEQSNAIANNQFLRITDDIVEGKKNAFRDHYSWVEKGDHVWKANYKRRRITLKADENLSFQPQDACGNLTDITELLKEVVNFDVTRLPDKKGTSYKAFELTDEQSQKLYCEINRKAKIKLKGKKLECIREKLNCKNS</sequence>
<proteinExistence type="predicted"/>
<accession>A0AAX3W456</accession>
<dbReference type="AlphaFoldDB" id="A0AAX3W456"/>
<organism evidence="1 2">
    <name type="scientific">Mammaliicoccus lentus</name>
    <name type="common">Staphylococcus lentus</name>
    <dbReference type="NCBI Taxonomy" id="42858"/>
    <lineage>
        <taxon>Bacteria</taxon>
        <taxon>Bacillati</taxon>
        <taxon>Bacillota</taxon>
        <taxon>Bacilli</taxon>
        <taxon>Bacillales</taxon>
        <taxon>Staphylococcaceae</taxon>
        <taxon>Mammaliicoccus</taxon>
    </lineage>
</organism>
<dbReference type="RefSeq" id="WP_016999809.1">
    <property type="nucleotide sequence ID" value="NZ_CP118848.1"/>
</dbReference>
<protein>
    <submittedName>
        <fullName evidence="1">Uncharacterized protein</fullName>
    </submittedName>
</protein>
<gene>
    <name evidence="1" type="ORF">PYH69_14920</name>
</gene>
<dbReference type="EMBL" id="CP118848">
    <property type="protein sequence ID" value="WHI59964.1"/>
    <property type="molecule type" value="Genomic_DNA"/>
</dbReference>
<dbReference type="Proteomes" id="UP001223261">
    <property type="component" value="Chromosome"/>
</dbReference>
<evidence type="ECO:0000313" key="2">
    <source>
        <dbReference type="Proteomes" id="UP001223261"/>
    </source>
</evidence>
<name>A0AAX3W456_MAMLE</name>
<evidence type="ECO:0000313" key="1">
    <source>
        <dbReference type="EMBL" id="WHI59964.1"/>
    </source>
</evidence>
<reference evidence="1" key="1">
    <citation type="journal article" date="2023" name="Antibiotics">
        <title>Prevalence and Molecular Characterization of Methicillin-Resistant Staphylococci (MRS) and Mammaliicocci (MRM) in Dromedary Camels from Algeria: First Detection of SCCmec-mecC Hybrid in Methicillin-Resistant Mammaliicoccus lentus.</title>
        <authorList>
            <person name="Belhout C."/>
            <person name="Boyen F."/>
            <person name="Vereecke N."/>
            <person name="Theuns S."/>
            <person name="Taibi N."/>
            <person name="Stegger M."/>
            <person name="de la Fe-Rodriguez P.Y."/>
            <person name="Bouayad L."/>
            <person name="Elgroud R."/>
            <person name="Butaye P."/>
        </authorList>
    </citation>
    <scope>NUCLEOTIDE SEQUENCE</scope>
    <source>
        <strain evidence="1">7048</strain>
    </source>
</reference>